<name>A0A316DXJ4_9BACT</name>
<organism evidence="3 4">
    <name type="scientific">Arcicella aurantiaca</name>
    <dbReference type="NCBI Taxonomy" id="591202"/>
    <lineage>
        <taxon>Bacteria</taxon>
        <taxon>Pseudomonadati</taxon>
        <taxon>Bacteroidota</taxon>
        <taxon>Cytophagia</taxon>
        <taxon>Cytophagales</taxon>
        <taxon>Flectobacillaceae</taxon>
        <taxon>Arcicella</taxon>
    </lineage>
</organism>
<evidence type="ECO:0000256" key="1">
    <source>
        <dbReference type="SAM" id="SignalP"/>
    </source>
</evidence>
<dbReference type="PANTHER" id="PTHR33734:SF22">
    <property type="entry name" value="MEMBRANE-BOUND LYTIC MUREIN TRANSGLYCOSYLASE D"/>
    <property type="match status" value="1"/>
</dbReference>
<sequence>MKNPPIVHLTVLLLYLASFCSVAQSYPVPETVEFAGVSINISKDAQGIIQNDIKTLLGNKTYLNAKLDRVALYFPIIETMLADEGIPEDFKYLAVQESGLLPDAVSKSNAVGFWQFKKETAMEFGLRVDDQIDERKNIHASTRAACLYLKRNNLVLNNWISSLNSYRTGLSNVYKYIAKEWYGSKEISVTAKTDFYVLRAIAHKLVLEKEIAKYKPSDITFFEYTFNAGKAISFISKELVVSEDDIWKYNRWMSGTTVPEDKPYTMLIALSEDEIAPMKEKVLTMNGKADIFTEDLGFPVLTRITAKTKNKNVPIFYNINNKAGIQAQVGDDVESICVRADFDVEDFIKFNDLADGLDTKIVPNEIYYLEKKAKKAPVPFHTVTNATEQSLWKVSQMYGICLSKLLKYNRLDAPQRLVDGRVLWLQKTRPSNSPVEVITVPNKPVIKEIAKNTEVVASKNVSQQKEGEGVKVVDLTLTEAKEPKATPVKEEVVAQTTETEEFKPNIPVQIHQVTNYTHTVTSGENFYSIARKYNISVSDVWAWNKMNKDVKLGIGKKLLIKFGHYYEPTSGTLAQGTK</sequence>
<dbReference type="InterPro" id="IPR023346">
    <property type="entry name" value="Lysozyme-like_dom_sf"/>
</dbReference>
<dbReference type="PANTHER" id="PTHR33734">
    <property type="entry name" value="LYSM DOMAIN-CONTAINING GPI-ANCHORED PROTEIN 2"/>
    <property type="match status" value="1"/>
</dbReference>
<dbReference type="RefSeq" id="WP_109744034.1">
    <property type="nucleotide sequence ID" value="NZ_QGGO01000019.1"/>
</dbReference>
<keyword evidence="1" id="KW-0732">Signal</keyword>
<protein>
    <submittedName>
        <fullName evidence="3">Membrane-bound lytic murein transglycosylase D</fullName>
    </submittedName>
</protein>
<dbReference type="EMBL" id="QGGO01000019">
    <property type="protein sequence ID" value="PWK22625.1"/>
    <property type="molecule type" value="Genomic_DNA"/>
</dbReference>
<dbReference type="OrthoDB" id="977752at2"/>
<dbReference type="InterPro" id="IPR008258">
    <property type="entry name" value="Transglycosylase_SLT_dom_1"/>
</dbReference>
<comment type="caution">
    <text evidence="3">The sequence shown here is derived from an EMBL/GenBank/DDBJ whole genome shotgun (WGS) entry which is preliminary data.</text>
</comment>
<reference evidence="3 4" key="1">
    <citation type="submission" date="2018-05" db="EMBL/GenBank/DDBJ databases">
        <title>Genomic Encyclopedia of Archaeal and Bacterial Type Strains, Phase II (KMG-II): from individual species to whole genera.</title>
        <authorList>
            <person name="Goeker M."/>
        </authorList>
    </citation>
    <scope>NUCLEOTIDE SEQUENCE [LARGE SCALE GENOMIC DNA]</scope>
    <source>
        <strain evidence="3 4">DSM 22214</strain>
    </source>
</reference>
<dbReference type="AlphaFoldDB" id="A0A316DXJ4"/>
<evidence type="ECO:0000313" key="4">
    <source>
        <dbReference type="Proteomes" id="UP000245489"/>
    </source>
</evidence>
<feature type="chain" id="PRO_5016437088" evidence="1">
    <location>
        <begin position="24"/>
        <end position="578"/>
    </location>
</feature>
<dbReference type="SUPFAM" id="SSF54106">
    <property type="entry name" value="LysM domain"/>
    <property type="match status" value="1"/>
</dbReference>
<dbReference type="InterPro" id="IPR018392">
    <property type="entry name" value="LysM"/>
</dbReference>
<dbReference type="InterPro" id="IPR036779">
    <property type="entry name" value="LysM_dom_sf"/>
</dbReference>
<evidence type="ECO:0000259" key="2">
    <source>
        <dbReference type="PROSITE" id="PS51782"/>
    </source>
</evidence>
<gene>
    <name evidence="3" type="ORF">LV89_03337</name>
</gene>
<dbReference type="SMART" id="SM00257">
    <property type="entry name" value="LysM"/>
    <property type="match status" value="2"/>
</dbReference>
<feature type="signal peptide" evidence="1">
    <location>
        <begin position="1"/>
        <end position="23"/>
    </location>
</feature>
<dbReference type="Pfam" id="PF01476">
    <property type="entry name" value="LysM"/>
    <property type="match status" value="2"/>
</dbReference>
<feature type="domain" description="LysM" evidence="2">
    <location>
        <begin position="379"/>
        <end position="425"/>
    </location>
</feature>
<accession>A0A316DXJ4</accession>
<dbReference type="GO" id="GO:0008932">
    <property type="term" value="F:lytic endotransglycosylase activity"/>
    <property type="evidence" value="ECO:0007669"/>
    <property type="project" value="TreeGrafter"/>
</dbReference>
<dbReference type="Proteomes" id="UP000245489">
    <property type="component" value="Unassembled WGS sequence"/>
</dbReference>
<dbReference type="Gene3D" id="1.10.530.10">
    <property type="match status" value="1"/>
</dbReference>
<proteinExistence type="predicted"/>
<evidence type="ECO:0000313" key="3">
    <source>
        <dbReference type="EMBL" id="PWK22625.1"/>
    </source>
</evidence>
<feature type="domain" description="LysM" evidence="2">
    <location>
        <begin position="516"/>
        <end position="560"/>
    </location>
</feature>
<dbReference type="CDD" id="cd16894">
    <property type="entry name" value="MltD-like"/>
    <property type="match status" value="1"/>
</dbReference>
<dbReference type="PROSITE" id="PS51782">
    <property type="entry name" value="LYSM"/>
    <property type="match status" value="2"/>
</dbReference>
<dbReference type="SUPFAM" id="SSF53955">
    <property type="entry name" value="Lysozyme-like"/>
    <property type="match status" value="1"/>
</dbReference>
<dbReference type="Pfam" id="PF01464">
    <property type="entry name" value="SLT"/>
    <property type="match status" value="1"/>
</dbReference>
<dbReference type="CDD" id="cd00118">
    <property type="entry name" value="LysM"/>
    <property type="match status" value="2"/>
</dbReference>
<dbReference type="Gene3D" id="3.10.350.10">
    <property type="entry name" value="LysM domain"/>
    <property type="match status" value="1"/>
</dbReference>
<keyword evidence="4" id="KW-1185">Reference proteome</keyword>